<reference evidence="2 3" key="1">
    <citation type="submission" date="2020-04" db="EMBL/GenBank/DDBJ databases">
        <title>MicrobeNet Type strains.</title>
        <authorList>
            <person name="Nicholson A.C."/>
        </authorList>
    </citation>
    <scope>NUCLEOTIDE SEQUENCE [LARGE SCALE GENOMIC DNA]</scope>
    <source>
        <strain evidence="2 3">DSM 44113</strain>
    </source>
</reference>
<dbReference type="EMBL" id="JAAXOQ010000021">
    <property type="protein sequence ID" value="NKY19775.1"/>
    <property type="molecule type" value="Genomic_DNA"/>
</dbReference>
<name>A0A846X5A1_9ACTN</name>
<proteinExistence type="predicted"/>
<dbReference type="RefSeq" id="WP_168546764.1">
    <property type="nucleotide sequence ID" value="NZ_BAAAKS010000002.1"/>
</dbReference>
<dbReference type="InterPro" id="IPR032710">
    <property type="entry name" value="NTF2-like_dom_sf"/>
</dbReference>
<dbReference type="Pfam" id="PF12680">
    <property type="entry name" value="SnoaL_2"/>
    <property type="match status" value="1"/>
</dbReference>
<evidence type="ECO:0000313" key="2">
    <source>
        <dbReference type="EMBL" id="NKY19775.1"/>
    </source>
</evidence>
<dbReference type="InterPro" id="IPR037401">
    <property type="entry name" value="SnoaL-like"/>
</dbReference>
<gene>
    <name evidence="2" type="ORF">HF999_15530</name>
</gene>
<organism evidence="2 3">
    <name type="scientific">Tsukamurella spumae</name>
    <dbReference type="NCBI Taxonomy" id="44753"/>
    <lineage>
        <taxon>Bacteria</taxon>
        <taxon>Bacillati</taxon>
        <taxon>Actinomycetota</taxon>
        <taxon>Actinomycetes</taxon>
        <taxon>Mycobacteriales</taxon>
        <taxon>Tsukamurellaceae</taxon>
        <taxon>Tsukamurella</taxon>
    </lineage>
</organism>
<dbReference type="CDD" id="cd00531">
    <property type="entry name" value="NTF2_like"/>
    <property type="match status" value="1"/>
</dbReference>
<keyword evidence="3" id="KW-1185">Reference proteome</keyword>
<feature type="domain" description="SnoaL-like" evidence="1">
    <location>
        <begin position="11"/>
        <end position="107"/>
    </location>
</feature>
<dbReference type="AlphaFoldDB" id="A0A846X5A1"/>
<comment type="caution">
    <text evidence="2">The sequence shown here is derived from an EMBL/GenBank/DDBJ whole genome shotgun (WGS) entry which is preliminary data.</text>
</comment>
<sequence>MTAPDWVTTTYGIVDAEDMENLLPLFTPGAELRFGNNPAAIGHDAIRGMLGEFWSSIGGLRHEFVNVVGDGPTSIEAICHYTTRAGTPVPLPVVTQIDRDGAGLITSMRVYIDSAPLFAQIASEADASS</sequence>
<evidence type="ECO:0000259" key="1">
    <source>
        <dbReference type="Pfam" id="PF12680"/>
    </source>
</evidence>
<protein>
    <submittedName>
        <fullName evidence="2">Nuclear transport factor 2 family protein</fullName>
    </submittedName>
</protein>
<dbReference type="Gene3D" id="3.10.450.50">
    <property type="match status" value="1"/>
</dbReference>
<accession>A0A846X5A1</accession>
<dbReference type="SUPFAM" id="SSF54427">
    <property type="entry name" value="NTF2-like"/>
    <property type="match status" value="1"/>
</dbReference>
<dbReference type="Proteomes" id="UP000582646">
    <property type="component" value="Unassembled WGS sequence"/>
</dbReference>
<evidence type="ECO:0000313" key="3">
    <source>
        <dbReference type="Proteomes" id="UP000582646"/>
    </source>
</evidence>